<comment type="caution">
    <text evidence="18">The sequence shown here is derived from an EMBL/GenBank/DDBJ whole genome shotgun (WGS) entry which is preliminary data.</text>
</comment>
<evidence type="ECO:0000313" key="18">
    <source>
        <dbReference type="EMBL" id="TSK22519.1"/>
    </source>
</evidence>
<proteinExistence type="inferred from homology"/>
<evidence type="ECO:0000256" key="13">
    <source>
        <dbReference type="ARBA" id="ARBA00056809"/>
    </source>
</evidence>
<keyword evidence="12" id="KW-0342">GTP-binding</keyword>
<evidence type="ECO:0000313" key="19">
    <source>
        <dbReference type="Proteomes" id="UP000319801"/>
    </source>
</evidence>
<dbReference type="PROSITE" id="PS51720">
    <property type="entry name" value="G_AIG1"/>
    <property type="match status" value="3"/>
</dbReference>
<keyword evidence="16" id="KW-0175">Coiled coil</keyword>
<dbReference type="EMBL" id="VCAZ01000006">
    <property type="protein sequence ID" value="TSK22519.1"/>
    <property type="molecule type" value="Genomic_DNA"/>
</dbReference>
<dbReference type="CDD" id="cd01852">
    <property type="entry name" value="AIG1"/>
    <property type="match status" value="2"/>
</dbReference>
<dbReference type="InterPro" id="IPR027417">
    <property type="entry name" value="P-loop_NTPase"/>
</dbReference>
<dbReference type="GO" id="GO:0005783">
    <property type="term" value="C:endoplasmic reticulum"/>
    <property type="evidence" value="ECO:0007669"/>
    <property type="project" value="UniProtKB-SubCell"/>
</dbReference>
<evidence type="ECO:0000256" key="7">
    <source>
        <dbReference type="ARBA" id="ARBA00022737"/>
    </source>
</evidence>
<dbReference type="OrthoDB" id="5985928at2759"/>
<dbReference type="GO" id="GO:0005739">
    <property type="term" value="C:mitochondrion"/>
    <property type="evidence" value="ECO:0007669"/>
    <property type="project" value="UniProtKB-SubCell"/>
</dbReference>
<dbReference type="Proteomes" id="UP000319801">
    <property type="component" value="Unassembled WGS sequence"/>
</dbReference>
<dbReference type="FunFam" id="3.40.50.300:FF:002274">
    <property type="entry name" value="Si:dkeyp-69e1.8"/>
    <property type="match status" value="1"/>
</dbReference>
<feature type="domain" description="AIG1-type G" evidence="17">
    <location>
        <begin position="255"/>
        <end position="412"/>
    </location>
</feature>
<evidence type="ECO:0000256" key="10">
    <source>
        <dbReference type="ARBA" id="ARBA00023034"/>
    </source>
</evidence>
<evidence type="ECO:0000256" key="12">
    <source>
        <dbReference type="ARBA" id="ARBA00023134"/>
    </source>
</evidence>
<evidence type="ECO:0000256" key="2">
    <source>
        <dbReference type="ARBA" id="ARBA00004240"/>
    </source>
</evidence>
<accession>A0A556TMC9</accession>
<dbReference type="PANTHER" id="PTHR10903:SF170">
    <property type="entry name" value="GTPASE IMAP FAMILY MEMBER 7"/>
    <property type="match status" value="1"/>
</dbReference>
<keyword evidence="11" id="KW-0496">Mitochondrion</keyword>
<dbReference type="InterPro" id="IPR006703">
    <property type="entry name" value="G_AIG1"/>
</dbReference>
<keyword evidence="7" id="KW-0677">Repeat</keyword>
<dbReference type="SUPFAM" id="SSF52540">
    <property type="entry name" value="P-loop containing nucleoside triphosphate hydrolases"/>
    <property type="match status" value="3"/>
</dbReference>
<feature type="domain" description="AIG1-type G" evidence="17">
    <location>
        <begin position="415"/>
        <end position="613"/>
    </location>
</feature>
<keyword evidence="19" id="KW-1185">Reference proteome</keyword>
<evidence type="ECO:0000256" key="4">
    <source>
        <dbReference type="ARBA" id="ARBA00004555"/>
    </source>
</evidence>
<comment type="similarity">
    <text evidence="5">Belongs to the TRAFAC class TrmE-Era-EngA-EngB-Septin-like GTPase superfamily. AIG1/Toc34/Toc159-like paraseptin GTPase family. IAN subfamily.</text>
</comment>
<keyword evidence="10" id="KW-0333">Golgi apparatus</keyword>
<name>A0A556TMC9_BAGYA</name>
<evidence type="ECO:0000256" key="15">
    <source>
        <dbReference type="ARBA" id="ARBA00077278"/>
    </source>
</evidence>
<evidence type="ECO:0000259" key="17">
    <source>
        <dbReference type="PROSITE" id="PS51720"/>
    </source>
</evidence>
<evidence type="ECO:0000256" key="16">
    <source>
        <dbReference type="SAM" id="Coils"/>
    </source>
</evidence>
<reference evidence="18 19" key="1">
    <citation type="journal article" date="2019" name="Genome Biol. Evol.">
        <title>Whole-Genome Sequencing of the Giant Devil Catfish, Bagarius yarrelli.</title>
        <authorList>
            <person name="Jiang W."/>
            <person name="Lv Y."/>
            <person name="Cheng L."/>
            <person name="Yang K."/>
            <person name="Chao B."/>
            <person name="Wang X."/>
            <person name="Li Y."/>
            <person name="Pan X."/>
            <person name="You X."/>
            <person name="Zhang Y."/>
            <person name="Yang J."/>
            <person name="Li J."/>
            <person name="Zhang X."/>
            <person name="Liu S."/>
            <person name="Sun C."/>
            <person name="Yang J."/>
            <person name="Shi Q."/>
        </authorList>
    </citation>
    <scope>NUCLEOTIDE SEQUENCE [LARGE SCALE GENOMIC DNA]</scope>
    <source>
        <strain evidence="18">JWS20170419001</strain>
        <tissue evidence="18">Muscle</tissue>
    </source>
</reference>
<protein>
    <recommendedName>
        <fullName evidence="14">GTPase IMAP family member 8</fullName>
    </recommendedName>
    <alternativeName>
        <fullName evidence="15">Immune-associated nucleotide-binding protein 9</fullName>
    </alternativeName>
</protein>
<evidence type="ECO:0000256" key="11">
    <source>
        <dbReference type="ARBA" id="ARBA00023128"/>
    </source>
</evidence>
<evidence type="ECO:0000256" key="1">
    <source>
        <dbReference type="ARBA" id="ARBA00004173"/>
    </source>
</evidence>
<dbReference type="GO" id="GO:0005794">
    <property type="term" value="C:Golgi apparatus"/>
    <property type="evidence" value="ECO:0007669"/>
    <property type="project" value="UniProtKB-SubCell"/>
</dbReference>
<evidence type="ECO:0000256" key="14">
    <source>
        <dbReference type="ARBA" id="ARBA00073539"/>
    </source>
</evidence>
<gene>
    <name evidence="18" type="ORF">Baya_1877</name>
</gene>
<evidence type="ECO:0000256" key="3">
    <source>
        <dbReference type="ARBA" id="ARBA00004514"/>
    </source>
</evidence>
<evidence type="ECO:0000256" key="9">
    <source>
        <dbReference type="ARBA" id="ARBA00022824"/>
    </source>
</evidence>
<dbReference type="Pfam" id="PF04548">
    <property type="entry name" value="AIG1"/>
    <property type="match status" value="3"/>
</dbReference>
<dbReference type="GO" id="GO:0005525">
    <property type="term" value="F:GTP binding"/>
    <property type="evidence" value="ECO:0007669"/>
    <property type="project" value="UniProtKB-KW"/>
</dbReference>
<dbReference type="InterPro" id="IPR045058">
    <property type="entry name" value="GIMA/IAN/Toc"/>
</dbReference>
<evidence type="ECO:0000256" key="5">
    <source>
        <dbReference type="ARBA" id="ARBA00008535"/>
    </source>
</evidence>
<dbReference type="AlphaFoldDB" id="A0A556TMC9"/>
<keyword evidence="6" id="KW-0963">Cytoplasm</keyword>
<keyword evidence="8" id="KW-0547">Nucleotide-binding</keyword>
<comment type="subcellular location">
    <subcellularLocation>
        <location evidence="3">Cytoplasm</location>
        <location evidence="3">Cytosol</location>
    </subcellularLocation>
    <subcellularLocation>
        <location evidence="2">Endoplasmic reticulum</location>
    </subcellularLocation>
    <subcellularLocation>
        <location evidence="4">Golgi apparatus</location>
    </subcellularLocation>
    <subcellularLocation>
        <location evidence="1">Mitochondrion</location>
    </subcellularLocation>
</comment>
<evidence type="ECO:0000256" key="6">
    <source>
        <dbReference type="ARBA" id="ARBA00022490"/>
    </source>
</evidence>
<dbReference type="Gene3D" id="3.40.50.300">
    <property type="entry name" value="P-loop containing nucleotide triphosphate hydrolases"/>
    <property type="match status" value="3"/>
</dbReference>
<comment type="function">
    <text evidence="13">Exerts an anti-apoptotic effect in the immune system and is involved in responses to infections.</text>
</comment>
<feature type="coiled-coil region" evidence="16">
    <location>
        <begin position="606"/>
        <end position="652"/>
    </location>
</feature>
<feature type="coiled-coil region" evidence="16">
    <location>
        <begin position="202"/>
        <end position="241"/>
    </location>
</feature>
<organism evidence="18 19">
    <name type="scientific">Bagarius yarrelli</name>
    <name type="common">Goonch</name>
    <name type="synonym">Bagrus yarrelli</name>
    <dbReference type="NCBI Taxonomy" id="175774"/>
    <lineage>
        <taxon>Eukaryota</taxon>
        <taxon>Metazoa</taxon>
        <taxon>Chordata</taxon>
        <taxon>Craniata</taxon>
        <taxon>Vertebrata</taxon>
        <taxon>Euteleostomi</taxon>
        <taxon>Actinopterygii</taxon>
        <taxon>Neopterygii</taxon>
        <taxon>Teleostei</taxon>
        <taxon>Ostariophysi</taxon>
        <taxon>Siluriformes</taxon>
        <taxon>Sisoridae</taxon>
        <taxon>Sisorinae</taxon>
        <taxon>Bagarius</taxon>
    </lineage>
</organism>
<keyword evidence="9" id="KW-0256">Endoplasmic reticulum</keyword>
<sequence>MKQENASELRIVLVGKTGVGKSAVGNTILGKPAFESEVSSSSVTSDCDKDTAEINDREVAVIDTPGLFDTKFNNDEIVIKIKKCISFCAPGPHVFLVILQLGRFTKEELETVEMIKDIFGEAVSQYTMVLFTHGDKLAKSKKTIHEFVKENSDLFDFIQTTSGRIHVFNNEINDPMQVYKLLEQIDQLIMKNDGSYYTNEMLQLAEKAIREEQLRIQRETQMDAKQARRQAEKNNDFLKNAALVVGAGVAIGGAKEPLRLVLVGLQGVGRSAAGNTILGSEEFRSDISAVALTLQTESREGLVCGKSVIVVDTPGLFNSTLSDTEMKQEMEKALTICYPGPHAFLIVIQLGRFTDQERVLMDELVKLLGSNINLYSIVLFTYGDKLKNKTIDQFVKEDKNLMKLIGKCGGQYHLFNNAETENKDQTGVGKSSSGNTILGEEAFRCDFSPSSVTNECSKVIKQVYGRNVAVIDTPGLFDPSFNLLETVNRIKICIPLSAPGPHVFMFVVQPRRFTLEDKNTVETFLKIFGEDAIQHTMILFTQGHMLGGKNIQEFVGQNSDLKRFFRKCNQRHHVFNNEVKDPTQVLQLIEKIDKMVSEIGGDYYTNEMLQMAEQAIEEEKQRILRETEVQRRKQFEALKQEAYWELQEKQEREARKQAEEKNKYIDIITQILWALLDKFLTKHLPIAGK</sequence>
<dbReference type="FunFam" id="3.40.50.300:FF:000366">
    <property type="entry name" value="GTPase, IMAP family member 2"/>
    <property type="match status" value="1"/>
</dbReference>
<dbReference type="GO" id="GO:0005829">
    <property type="term" value="C:cytosol"/>
    <property type="evidence" value="ECO:0007669"/>
    <property type="project" value="UniProtKB-SubCell"/>
</dbReference>
<feature type="domain" description="AIG1-type G" evidence="17">
    <location>
        <begin position="6"/>
        <end position="206"/>
    </location>
</feature>
<dbReference type="FunFam" id="3.40.50.300:FF:000536">
    <property type="entry name" value="GTPase IMAP family member 8"/>
    <property type="match status" value="1"/>
</dbReference>
<dbReference type="PANTHER" id="PTHR10903">
    <property type="entry name" value="GTPASE, IMAP FAMILY MEMBER-RELATED"/>
    <property type="match status" value="1"/>
</dbReference>
<evidence type="ECO:0000256" key="8">
    <source>
        <dbReference type="ARBA" id="ARBA00022741"/>
    </source>
</evidence>